<dbReference type="Pfam" id="PF22936">
    <property type="entry name" value="Pol_BBD"/>
    <property type="match status" value="1"/>
</dbReference>
<sequence length="681" mass="76914">MVIGLSTKNKLSFVDGSLSVPLSTDTAYRAWVRCNDLVIGWILGVLGPVTKKSVFFYKSTREIWQDLEERYGQVSSTELYGIQEEISAVHQETEEIDEFFAKIKVLWDQLDDVNPIPVCTCSGCVCNLTGKFLKIQQDSRLLQFLMKLKDEYKQVRSNILMMQPLPTLTLAYRMLLQEQKHKQISDHNTTSTDGFAFAADRRKFYDNKGFNNNRPGYQSYNNNRNRGGFQGKNVRNSYKGNMSVLFCDHCKMTGHLIDRCFKLHGYPNEQKGNHGQKRFANMAQGESYFGFDDSGDDNITTTFSRDQYNKFMNYLDNSQEGTVVENTQEQKTEEYVPSTSRAAYFAGKLCLFSAFTTGWVIDSGAIDHICSDLTMFDTYRVMNSGDDTITIPDGRKVSISYVGTVTLEQNIVLKDVLFVPEFQFNLISIHKLCKDLSCSVKFTATSCIIQDPTLTRELLLGNQKSGLYLADNIPFERNLEDSFHLASTSDQTPTPIPIDYHSPSTSSSPSISISNSNTTTSSSLPYPIIEPSQVTDILDSVSSEPIQDIRQSTRPREPPKWMKDYLRSSPISWKSKKQPTVSKSSSESEYRAMASVAGEVVWSVRLLGELGVFNLLPVTLHCDNQSAIHIAKNPVFHERTKHIEIDCHFTREKVLEGLIQLTYLPTASQLADVFTKIIPSA</sequence>
<feature type="compositionally biased region" description="Polar residues" evidence="1">
    <location>
        <begin position="542"/>
        <end position="552"/>
    </location>
</feature>
<dbReference type="PANTHER" id="PTHR34222">
    <property type="entry name" value="GAG_PRE-INTEGRS DOMAIN-CONTAINING PROTEIN"/>
    <property type="match status" value="1"/>
</dbReference>
<evidence type="ECO:0000259" key="2">
    <source>
        <dbReference type="Pfam" id="PF22936"/>
    </source>
</evidence>
<feature type="region of interest" description="Disordered" evidence="1">
    <location>
        <begin position="542"/>
        <end position="561"/>
    </location>
</feature>
<dbReference type="Proteomes" id="UP000596660">
    <property type="component" value="Unplaced"/>
</dbReference>
<reference evidence="3" key="1">
    <citation type="journal article" date="2017" name="Nature">
        <title>The genome of Chenopodium quinoa.</title>
        <authorList>
            <person name="Jarvis D.E."/>
            <person name="Ho Y.S."/>
            <person name="Lightfoot D.J."/>
            <person name="Schmoeckel S.M."/>
            <person name="Li B."/>
            <person name="Borm T.J.A."/>
            <person name="Ohyanagi H."/>
            <person name="Mineta K."/>
            <person name="Michell C.T."/>
            <person name="Saber N."/>
            <person name="Kharbatia N.M."/>
            <person name="Rupper R.R."/>
            <person name="Sharp A.R."/>
            <person name="Dally N."/>
            <person name="Boughton B.A."/>
            <person name="Woo Y.H."/>
            <person name="Gao G."/>
            <person name="Schijlen E.G.W.M."/>
            <person name="Guo X."/>
            <person name="Momin A.A."/>
            <person name="Negrao S."/>
            <person name="Al-Babili S."/>
            <person name="Gehring C."/>
            <person name="Roessner U."/>
            <person name="Jung C."/>
            <person name="Murphy K."/>
            <person name="Arold S.T."/>
            <person name="Gojobori T."/>
            <person name="van der Linden C.G."/>
            <person name="van Loo E.N."/>
            <person name="Jellen E.N."/>
            <person name="Maughan P.J."/>
            <person name="Tester M."/>
        </authorList>
    </citation>
    <scope>NUCLEOTIDE SEQUENCE [LARGE SCALE GENOMIC DNA]</scope>
    <source>
        <strain evidence="3">cv. PI 614886</strain>
    </source>
</reference>
<protein>
    <recommendedName>
        <fullName evidence="2">Retrovirus-related Pol polyprotein from transposon TNT 1-94-like beta-barrel domain-containing protein</fullName>
    </recommendedName>
</protein>
<accession>A0A803N6V7</accession>
<dbReference type="PANTHER" id="PTHR34222:SF33">
    <property type="entry name" value="RETROTRANSPOSON GAG DOMAIN-CONTAINING PROTEIN"/>
    <property type="match status" value="1"/>
</dbReference>
<proteinExistence type="predicted"/>
<keyword evidence="4" id="KW-1185">Reference proteome</keyword>
<dbReference type="EnsemblPlants" id="AUR62041465-RA">
    <property type="protein sequence ID" value="AUR62041465-RA:cds"/>
    <property type="gene ID" value="AUR62041465"/>
</dbReference>
<name>A0A803N6V7_CHEQI</name>
<evidence type="ECO:0000313" key="4">
    <source>
        <dbReference type="Proteomes" id="UP000596660"/>
    </source>
</evidence>
<feature type="region of interest" description="Disordered" evidence="1">
    <location>
        <begin position="486"/>
        <end position="527"/>
    </location>
</feature>
<dbReference type="CDD" id="cd09272">
    <property type="entry name" value="RNase_HI_RT_Ty1"/>
    <property type="match status" value="1"/>
</dbReference>
<dbReference type="Gramene" id="AUR62041465-RA">
    <property type="protein sequence ID" value="AUR62041465-RA:cds"/>
    <property type="gene ID" value="AUR62041465"/>
</dbReference>
<feature type="compositionally biased region" description="Low complexity" evidence="1">
    <location>
        <begin position="502"/>
        <end position="523"/>
    </location>
</feature>
<evidence type="ECO:0000313" key="3">
    <source>
        <dbReference type="EnsemblPlants" id="AUR62041465-RA:cds"/>
    </source>
</evidence>
<dbReference type="AlphaFoldDB" id="A0A803N6V7"/>
<dbReference type="OMA" id="NIPFERN"/>
<dbReference type="InterPro" id="IPR054722">
    <property type="entry name" value="PolX-like_BBD"/>
</dbReference>
<feature type="domain" description="Retrovirus-related Pol polyprotein from transposon TNT 1-94-like beta-barrel" evidence="2">
    <location>
        <begin position="359"/>
        <end position="433"/>
    </location>
</feature>
<evidence type="ECO:0000256" key="1">
    <source>
        <dbReference type="SAM" id="MobiDB-lite"/>
    </source>
</evidence>
<reference evidence="3" key="2">
    <citation type="submission" date="2021-03" db="UniProtKB">
        <authorList>
            <consortium name="EnsemblPlants"/>
        </authorList>
    </citation>
    <scope>IDENTIFICATION</scope>
</reference>
<organism evidence="3 4">
    <name type="scientific">Chenopodium quinoa</name>
    <name type="common">Quinoa</name>
    <dbReference type="NCBI Taxonomy" id="63459"/>
    <lineage>
        <taxon>Eukaryota</taxon>
        <taxon>Viridiplantae</taxon>
        <taxon>Streptophyta</taxon>
        <taxon>Embryophyta</taxon>
        <taxon>Tracheophyta</taxon>
        <taxon>Spermatophyta</taxon>
        <taxon>Magnoliopsida</taxon>
        <taxon>eudicotyledons</taxon>
        <taxon>Gunneridae</taxon>
        <taxon>Pentapetalae</taxon>
        <taxon>Caryophyllales</taxon>
        <taxon>Chenopodiaceae</taxon>
        <taxon>Chenopodioideae</taxon>
        <taxon>Atripliceae</taxon>
        <taxon>Chenopodium</taxon>
    </lineage>
</organism>